<dbReference type="EMBL" id="FNGY01000002">
    <property type="protein sequence ID" value="SDL97596.1"/>
    <property type="molecule type" value="Genomic_DNA"/>
</dbReference>
<gene>
    <name evidence="2" type="ORF">SAMN05421820_102641</name>
</gene>
<dbReference type="GO" id="GO:0016810">
    <property type="term" value="F:hydrolase activity, acting on carbon-nitrogen (but not peptide) bonds"/>
    <property type="evidence" value="ECO:0007669"/>
    <property type="project" value="InterPro"/>
</dbReference>
<sequence>MIVNLTFDVEEFDFPMERGIDIDFDNQLSVSTEGLESILVLLTKHDAKATFYVTANYARHKPEIIKQIQLLGHEIASHDFYHAIGSMSAPEEAKTLLEQITGTAVIGFRAPRLAKTSVETLLAAGYRYNSSMNPTFIPFRYNNLGEPRTIFKEDGMIQYPASVSWPFRIPLFWISFHVIPIGFYSKLAYSALKKDGHLNLYFHPWEFSEQLTDKRFCVPGYISNCSGSKLLHKLEELIRRLKNKGCTFQTTKKYLGFDA</sequence>
<dbReference type="Proteomes" id="UP000183200">
    <property type="component" value="Unassembled WGS sequence"/>
</dbReference>
<keyword evidence="3" id="KW-1185">Reference proteome</keyword>
<organism evidence="2 3">
    <name type="scientific">Pedobacter steynii</name>
    <dbReference type="NCBI Taxonomy" id="430522"/>
    <lineage>
        <taxon>Bacteria</taxon>
        <taxon>Pseudomonadati</taxon>
        <taxon>Bacteroidota</taxon>
        <taxon>Sphingobacteriia</taxon>
        <taxon>Sphingobacteriales</taxon>
        <taxon>Sphingobacteriaceae</taxon>
        <taxon>Pedobacter</taxon>
    </lineage>
</organism>
<dbReference type="CDD" id="cd10941">
    <property type="entry name" value="CE4_PuuE_HpPgdA_like_2"/>
    <property type="match status" value="1"/>
</dbReference>
<proteinExistence type="predicted"/>
<protein>
    <recommendedName>
        <fullName evidence="1">NodB homology domain-containing protein</fullName>
    </recommendedName>
</protein>
<reference evidence="3" key="1">
    <citation type="submission" date="2016-10" db="EMBL/GenBank/DDBJ databases">
        <authorList>
            <person name="Varghese N."/>
            <person name="Submissions S."/>
        </authorList>
    </citation>
    <scope>NUCLEOTIDE SEQUENCE [LARGE SCALE GENOMIC DNA]</scope>
    <source>
        <strain evidence="3">DSM 19110</strain>
    </source>
</reference>
<evidence type="ECO:0000313" key="3">
    <source>
        <dbReference type="Proteomes" id="UP000183200"/>
    </source>
</evidence>
<dbReference type="Gene3D" id="3.20.20.370">
    <property type="entry name" value="Glycoside hydrolase/deacetylase"/>
    <property type="match status" value="1"/>
</dbReference>
<dbReference type="PROSITE" id="PS51677">
    <property type="entry name" value="NODB"/>
    <property type="match status" value="1"/>
</dbReference>
<dbReference type="InterPro" id="IPR045235">
    <property type="entry name" value="PuuE_HpPgdA-like"/>
</dbReference>
<dbReference type="GO" id="GO:0005975">
    <property type="term" value="P:carbohydrate metabolic process"/>
    <property type="evidence" value="ECO:0007669"/>
    <property type="project" value="InterPro"/>
</dbReference>
<name>A0A1G9PFK1_9SPHI</name>
<dbReference type="PANTHER" id="PTHR47561:SF1">
    <property type="entry name" value="POLYSACCHARIDE DEACETYLASE FAMILY PROTEIN (AFU_ORTHOLOGUE AFUA_6G05030)"/>
    <property type="match status" value="1"/>
</dbReference>
<dbReference type="OrthoDB" id="9806342at2"/>
<accession>A0A1G9PFK1</accession>
<dbReference type="AlphaFoldDB" id="A0A1G9PFK1"/>
<dbReference type="PANTHER" id="PTHR47561">
    <property type="entry name" value="POLYSACCHARIDE DEACETYLASE FAMILY PROTEIN (AFU_ORTHOLOGUE AFUA_6G05030)"/>
    <property type="match status" value="1"/>
</dbReference>
<feature type="domain" description="NodB homology" evidence="1">
    <location>
        <begin position="18"/>
        <end position="104"/>
    </location>
</feature>
<dbReference type="RefSeq" id="WP_074605486.1">
    <property type="nucleotide sequence ID" value="NZ_FNGY01000002.1"/>
</dbReference>
<dbReference type="Pfam" id="PF01522">
    <property type="entry name" value="Polysacc_deac_1"/>
    <property type="match status" value="1"/>
</dbReference>
<evidence type="ECO:0000259" key="1">
    <source>
        <dbReference type="PROSITE" id="PS51677"/>
    </source>
</evidence>
<evidence type="ECO:0000313" key="2">
    <source>
        <dbReference type="EMBL" id="SDL97596.1"/>
    </source>
</evidence>
<dbReference type="InterPro" id="IPR002509">
    <property type="entry name" value="NODB_dom"/>
</dbReference>
<dbReference type="InterPro" id="IPR011330">
    <property type="entry name" value="Glyco_hydro/deAcase_b/a-brl"/>
</dbReference>
<dbReference type="SUPFAM" id="SSF88713">
    <property type="entry name" value="Glycoside hydrolase/deacetylase"/>
    <property type="match status" value="1"/>
</dbReference>